<dbReference type="GO" id="GO:0032911">
    <property type="term" value="P:negative regulation of transforming growth factor beta1 production"/>
    <property type="evidence" value="ECO:0007669"/>
    <property type="project" value="TreeGrafter"/>
</dbReference>
<evidence type="ECO:0000256" key="7">
    <source>
        <dbReference type="ARBA" id="ARBA00022723"/>
    </source>
</evidence>
<dbReference type="AlphaFoldDB" id="A0A8B9JTX4"/>
<organism evidence="16 17">
    <name type="scientific">Astyanax mexicanus</name>
    <name type="common">Blind cave fish</name>
    <name type="synonym">Astyanax fasciatus mexicanus</name>
    <dbReference type="NCBI Taxonomy" id="7994"/>
    <lineage>
        <taxon>Eukaryota</taxon>
        <taxon>Metazoa</taxon>
        <taxon>Chordata</taxon>
        <taxon>Craniata</taxon>
        <taxon>Vertebrata</taxon>
        <taxon>Euteleostomi</taxon>
        <taxon>Actinopterygii</taxon>
        <taxon>Neopterygii</taxon>
        <taxon>Teleostei</taxon>
        <taxon>Ostariophysi</taxon>
        <taxon>Characiformes</taxon>
        <taxon>Characoidei</taxon>
        <taxon>Acestrorhamphidae</taxon>
        <taxon>Acestrorhamphinae</taxon>
        <taxon>Astyanax</taxon>
    </lineage>
</organism>
<sequence length="107" mass="12046">CSWFLTHSLLYVFSVSDCGSCYQINMGLVIGIVTCDIIVTLLIAVAVYCFATRQKKKSRLHTRANSCDPGKFRQSSTKPKEVEITESPYQTLLSVWAPISDNLHWTN</sequence>
<evidence type="ECO:0000256" key="15">
    <source>
        <dbReference type="SAM" id="Phobius"/>
    </source>
</evidence>
<keyword evidence="6 15" id="KW-0812">Transmembrane</keyword>
<dbReference type="Proteomes" id="UP000694621">
    <property type="component" value="Unplaced"/>
</dbReference>
<keyword evidence="10" id="KW-0391">Immunity</keyword>
<dbReference type="PANTHER" id="PTHR17554:SF2">
    <property type="entry name" value="TYRO PROTEIN TYROSINE KINASE-BINDING PROTEIN"/>
    <property type="match status" value="1"/>
</dbReference>
<dbReference type="GO" id="GO:0005886">
    <property type="term" value="C:plasma membrane"/>
    <property type="evidence" value="ECO:0007669"/>
    <property type="project" value="UniProtKB-SubCell"/>
</dbReference>
<dbReference type="GO" id="GO:0030889">
    <property type="term" value="P:negative regulation of B cell proliferation"/>
    <property type="evidence" value="ECO:0007669"/>
    <property type="project" value="TreeGrafter"/>
</dbReference>
<evidence type="ECO:0000256" key="5">
    <source>
        <dbReference type="ARBA" id="ARBA00022553"/>
    </source>
</evidence>
<evidence type="ECO:0000256" key="4">
    <source>
        <dbReference type="ARBA" id="ARBA00022475"/>
    </source>
</evidence>
<comment type="similarity">
    <text evidence="2">Belongs to the TYROBP family.</text>
</comment>
<dbReference type="GO" id="GO:0034241">
    <property type="term" value="P:positive regulation of macrophage fusion"/>
    <property type="evidence" value="ECO:0007669"/>
    <property type="project" value="TreeGrafter"/>
</dbReference>
<dbReference type="GO" id="GO:0032816">
    <property type="term" value="P:positive regulation of natural killer cell activation"/>
    <property type="evidence" value="ECO:0007669"/>
    <property type="project" value="TreeGrafter"/>
</dbReference>
<evidence type="ECO:0000256" key="11">
    <source>
        <dbReference type="ARBA" id="ARBA00022989"/>
    </source>
</evidence>
<keyword evidence="8" id="KW-0732">Signal</keyword>
<evidence type="ECO:0000256" key="2">
    <source>
        <dbReference type="ARBA" id="ARBA00009791"/>
    </source>
</evidence>
<evidence type="ECO:0000313" key="17">
    <source>
        <dbReference type="Proteomes" id="UP000694621"/>
    </source>
</evidence>
<evidence type="ECO:0000256" key="9">
    <source>
        <dbReference type="ARBA" id="ARBA00022837"/>
    </source>
</evidence>
<dbReference type="Ensembl" id="ENSAMXT00005029269.1">
    <property type="protein sequence ID" value="ENSAMXP00005026589.1"/>
    <property type="gene ID" value="ENSAMXG00005013383.1"/>
</dbReference>
<feature type="transmembrane region" description="Helical" evidence="15">
    <location>
        <begin position="28"/>
        <end position="51"/>
    </location>
</feature>
<dbReference type="GO" id="GO:0046872">
    <property type="term" value="F:metal ion binding"/>
    <property type="evidence" value="ECO:0007669"/>
    <property type="project" value="UniProtKB-KW"/>
</dbReference>
<evidence type="ECO:0000256" key="6">
    <source>
        <dbReference type="ARBA" id="ARBA00022692"/>
    </source>
</evidence>
<dbReference type="Gene3D" id="1.10.287.770">
    <property type="entry name" value="YojJ-like"/>
    <property type="match status" value="1"/>
</dbReference>
<keyword evidence="12 15" id="KW-0472">Membrane</keyword>
<name>A0A8B9JTX4_ASTMX</name>
<keyword evidence="9" id="KW-0106">Calcium</keyword>
<dbReference type="InterPro" id="IPR026200">
    <property type="entry name" value="Tyrobp"/>
</dbReference>
<protein>
    <recommendedName>
        <fullName evidence="3">TYRO protein tyrosine kinase-binding protein</fullName>
    </recommendedName>
    <alternativeName>
        <fullName evidence="14">DNAX-activation protein 12</fullName>
    </alternativeName>
</protein>
<keyword evidence="13" id="KW-1015">Disulfide bond</keyword>
<evidence type="ECO:0000256" key="8">
    <source>
        <dbReference type="ARBA" id="ARBA00022729"/>
    </source>
</evidence>
<evidence type="ECO:0000256" key="12">
    <source>
        <dbReference type="ARBA" id="ARBA00023136"/>
    </source>
</evidence>
<dbReference type="GO" id="GO:0009986">
    <property type="term" value="C:cell surface"/>
    <property type="evidence" value="ECO:0007669"/>
    <property type="project" value="TreeGrafter"/>
</dbReference>
<evidence type="ECO:0000256" key="10">
    <source>
        <dbReference type="ARBA" id="ARBA00022859"/>
    </source>
</evidence>
<reference evidence="16" key="1">
    <citation type="submission" date="2025-08" db="UniProtKB">
        <authorList>
            <consortium name="Ensembl"/>
        </authorList>
    </citation>
    <scope>IDENTIFICATION</scope>
</reference>
<evidence type="ECO:0000256" key="3">
    <source>
        <dbReference type="ARBA" id="ARBA00022356"/>
    </source>
</evidence>
<keyword evidence="11 15" id="KW-1133">Transmembrane helix</keyword>
<keyword evidence="5" id="KW-0597">Phosphoprotein</keyword>
<dbReference type="PANTHER" id="PTHR17554">
    <property type="entry name" value="TYRO PROTEIN TYROSINE KINASE-BINDING PROTEIN"/>
    <property type="match status" value="1"/>
</dbReference>
<evidence type="ECO:0000256" key="13">
    <source>
        <dbReference type="ARBA" id="ARBA00023157"/>
    </source>
</evidence>
<dbReference type="GO" id="GO:0002282">
    <property type="term" value="P:microglial cell activation involved in immune response"/>
    <property type="evidence" value="ECO:0007669"/>
    <property type="project" value="TreeGrafter"/>
</dbReference>
<keyword evidence="4" id="KW-1003">Cell membrane</keyword>
<evidence type="ECO:0000256" key="14">
    <source>
        <dbReference type="ARBA" id="ARBA00031252"/>
    </source>
</evidence>
<evidence type="ECO:0000256" key="1">
    <source>
        <dbReference type="ARBA" id="ARBA00004251"/>
    </source>
</evidence>
<dbReference type="GO" id="GO:0002283">
    <property type="term" value="P:neutrophil activation involved in immune response"/>
    <property type="evidence" value="ECO:0007669"/>
    <property type="project" value="TreeGrafter"/>
</dbReference>
<evidence type="ECO:0000313" key="16">
    <source>
        <dbReference type="Ensembl" id="ENSAMXP00005026589.1"/>
    </source>
</evidence>
<dbReference type="GO" id="GO:0005102">
    <property type="term" value="F:signaling receptor binding"/>
    <property type="evidence" value="ECO:0007669"/>
    <property type="project" value="TreeGrafter"/>
</dbReference>
<comment type="subcellular location">
    <subcellularLocation>
        <location evidence="1">Cell membrane</location>
        <topology evidence="1">Single-pass type I membrane protein</topology>
    </subcellularLocation>
</comment>
<proteinExistence type="inferred from homology"/>
<accession>A0A8B9JTX4</accession>
<keyword evidence="7" id="KW-0479">Metal-binding</keyword>
<dbReference type="GO" id="GO:1904151">
    <property type="term" value="P:positive regulation of microglial cell mediated cytotoxicity"/>
    <property type="evidence" value="ECO:0007669"/>
    <property type="project" value="TreeGrafter"/>
</dbReference>